<dbReference type="EMBL" id="AP014879">
    <property type="protein sequence ID" value="BAV32982.1"/>
    <property type="molecule type" value="Genomic_DNA"/>
</dbReference>
<sequence>MLFRLARQASKTTDIVVRIRRIHVVHTALGALLGHRVIPGQKRPARIDHGKNIFEGAPDRMRIMGNGDNGLAGFPLEPRATAGVGHANDALDVRRSGKSAADSLAESPIFAEEQDFLFLHHAGMS</sequence>
<proteinExistence type="predicted"/>
<dbReference type="Proteomes" id="UP000243180">
    <property type="component" value="Chromosome"/>
</dbReference>
<accession>A0A1B4XDW1</accession>
<dbReference type="KEGG" id="slim:SCL_0660"/>
<keyword evidence="2" id="KW-1185">Reference proteome</keyword>
<dbReference type="InParanoid" id="A0A1B4XDW1"/>
<organism evidence="1 2">
    <name type="scientific">Sulfuricaulis limicola</name>
    <dbReference type="NCBI Taxonomy" id="1620215"/>
    <lineage>
        <taxon>Bacteria</taxon>
        <taxon>Pseudomonadati</taxon>
        <taxon>Pseudomonadota</taxon>
        <taxon>Gammaproteobacteria</taxon>
        <taxon>Acidiferrobacterales</taxon>
        <taxon>Acidiferrobacteraceae</taxon>
        <taxon>Sulfuricaulis</taxon>
    </lineage>
</organism>
<protein>
    <submittedName>
        <fullName evidence="1">Uncharacterized protein</fullName>
    </submittedName>
</protein>
<dbReference type="AlphaFoldDB" id="A0A1B4XDW1"/>
<evidence type="ECO:0000313" key="1">
    <source>
        <dbReference type="EMBL" id="BAV32982.1"/>
    </source>
</evidence>
<evidence type="ECO:0000313" key="2">
    <source>
        <dbReference type="Proteomes" id="UP000243180"/>
    </source>
</evidence>
<gene>
    <name evidence="1" type="ORF">SCL_0660</name>
</gene>
<name>A0A1B4XDW1_9GAMM</name>
<reference evidence="1 2" key="1">
    <citation type="submission" date="2015-05" db="EMBL/GenBank/DDBJ databases">
        <title>Complete genome sequence of a sulfur-oxidizing gammaproteobacterium strain HA5.</title>
        <authorList>
            <person name="Miura A."/>
            <person name="Kojima H."/>
            <person name="Fukui M."/>
        </authorList>
    </citation>
    <scope>NUCLEOTIDE SEQUENCE [LARGE SCALE GENOMIC DNA]</scope>
    <source>
        <strain evidence="1 2">HA5</strain>
    </source>
</reference>